<evidence type="ECO:0000256" key="3">
    <source>
        <dbReference type="PROSITE-ProRule" id="PRU00708"/>
    </source>
</evidence>
<sequence>MKDMLNLVTFNALIDVCGKGGANFKRASIIFDEMLSNGVQPDRITYNSLLAVCSGAGPWETARSLFSEMVYRGIDQDIYTYNAVLDAACNGGHIDVAFEIMSEMHYSTIIRGCANAGRLDSLGRCEEALNIGKEMESMGIKKDIVTYNALLDGFMRYIHNKGFVPRIVPRFVEQNLSHAKLH</sequence>
<evidence type="ECO:0000256" key="1">
    <source>
        <dbReference type="ARBA" id="ARBA00007626"/>
    </source>
</evidence>
<feature type="repeat" description="PPR" evidence="3">
    <location>
        <begin position="42"/>
        <end position="76"/>
    </location>
</feature>
<dbReference type="Proteomes" id="UP001604277">
    <property type="component" value="Unassembled WGS sequence"/>
</dbReference>
<keyword evidence="5" id="KW-1185">Reference proteome</keyword>
<comment type="caution">
    <text evidence="4">The sequence shown here is derived from an EMBL/GenBank/DDBJ whole genome shotgun (WGS) entry which is preliminary data.</text>
</comment>
<feature type="repeat" description="PPR" evidence="3">
    <location>
        <begin position="77"/>
        <end position="111"/>
    </location>
</feature>
<gene>
    <name evidence="4" type="ORF">Fot_21048</name>
</gene>
<evidence type="ECO:0000313" key="5">
    <source>
        <dbReference type="Proteomes" id="UP001604277"/>
    </source>
</evidence>
<accession>A0ABD1UTQ7</accession>
<dbReference type="PROSITE" id="PS51375">
    <property type="entry name" value="PPR"/>
    <property type="match status" value="3"/>
</dbReference>
<dbReference type="PANTHER" id="PTHR47936">
    <property type="entry name" value="PPR_LONG DOMAIN-CONTAINING PROTEIN"/>
    <property type="match status" value="1"/>
</dbReference>
<dbReference type="AlphaFoldDB" id="A0ABD1UTQ7"/>
<reference evidence="5" key="1">
    <citation type="submission" date="2024-07" db="EMBL/GenBank/DDBJ databases">
        <title>Two chromosome-level genome assemblies of Korean endemic species Abeliophyllum distichum and Forsythia ovata (Oleaceae).</title>
        <authorList>
            <person name="Jang H."/>
        </authorList>
    </citation>
    <scope>NUCLEOTIDE SEQUENCE [LARGE SCALE GENOMIC DNA]</scope>
</reference>
<dbReference type="InterPro" id="IPR011990">
    <property type="entry name" value="TPR-like_helical_dom_sf"/>
</dbReference>
<feature type="repeat" description="PPR" evidence="3">
    <location>
        <begin position="6"/>
        <end position="41"/>
    </location>
</feature>
<dbReference type="Pfam" id="PF13041">
    <property type="entry name" value="PPR_2"/>
    <property type="match status" value="1"/>
</dbReference>
<comment type="similarity">
    <text evidence="1">Belongs to the PPR family. P subfamily.</text>
</comment>
<evidence type="ECO:0000313" key="4">
    <source>
        <dbReference type="EMBL" id="KAL2528447.1"/>
    </source>
</evidence>
<protein>
    <submittedName>
        <fullName evidence="4">Pentatricopeptide repeat-containing protein</fullName>
    </submittedName>
</protein>
<organism evidence="4 5">
    <name type="scientific">Forsythia ovata</name>
    <dbReference type="NCBI Taxonomy" id="205694"/>
    <lineage>
        <taxon>Eukaryota</taxon>
        <taxon>Viridiplantae</taxon>
        <taxon>Streptophyta</taxon>
        <taxon>Embryophyta</taxon>
        <taxon>Tracheophyta</taxon>
        <taxon>Spermatophyta</taxon>
        <taxon>Magnoliopsida</taxon>
        <taxon>eudicotyledons</taxon>
        <taxon>Gunneridae</taxon>
        <taxon>Pentapetalae</taxon>
        <taxon>asterids</taxon>
        <taxon>lamiids</taxon>
        <taxon>Lamiales</taxon>
        <taxon>Oleaceae</taxon>
        <taxon>Forsythieae</taxon>
        <taxon>Forsythia</taxon>
    </lineage>
</organism>
<proteinExistence type="inferred from homology"/>
<dbReference type="EMBL" id="JBFOLJ010000006">
    <property type="protein sequence ID" value="KAL2528447.1"/>
    <property type="molecule type" value="Genomic_DNA"/>
</dbReference>
<dbReference type="NCBIfam" id="TIGR00756">
    <property type="entry name" value="PPR"/>
    <property type="match status" value="3"/>
</dbReference>
<dbReference type="Gene3D" id="1.25.40.10">
    <property type="entry name" value="Tetratricopeptide repeat domain"/>
    <property type="match status" value="2"/>
</dbReference>
<dbReference type="Pfam" id="PF01535">
    <property type="entry name" value="PPR"/>
    <property type="match status" value="2"/>
</dbReference>
<dbReference type="InterPro" id="IPR002885">
    <property type="entry name" value="PPR_rpt"/>
</dbReference>
<evidence type="ECO:0000256" key="2">
    <source>
        <dbReference type="ARBA" id="ARBA00022737"/>
    </source>
</evidence>
<keyword evidence="2" id="KW-0677">Repeat</keyword>
<name>A0ABD1UTQ7_9LAMI</name>
<dbReference type="PANTHER" id="PTHR47936:SF1">
    <property type="entry name" value="PENTATRICOPEPTIDE REPEAT-CONTAINING PROTEIN GUN1, CHLOROPLASTIC"/>
    <property type="match status" value="1"/>
</dbReference>
<dbReference type="Pfam" id="PF13812">
    <property type="entry name" value="PPR_3"/>
    <property type="match status" value="1"/>
</dbReference>